<accession>A0A2T7P862</accession>
<sequence>MGQGYLVGGGAKKNGFLCPVCRELNPAPNTRRPPSDWASLLRTDFHIKSLIKALQPAPTMTRRQGQRTENPCSLHGDKELDLYCCDCSVSICHLCAGISHRGCLQVVTLADAASDRRVTFDLQKRELLARLGRVQRLRTDLDSAIRDLEQQRALAESAIRKASQDAVTAVRRRETEYVEELAQRFQTIYGGVTKRLLTADQQIAACKQRLELTESRLAGSSDAEVIQGLSSVLDTDILNVDTKKMKTLLSSLKQVHLEFVPFVPKLNFGEVVVRADPEVKPDQQTAVRKRVPPPLPPKRQRSTTLPSGQGVVVRINTPVKVRTISAKFREDACPPKLRDILVFGAENILVVTDWANQCVKTFHSRRELDSRLALGGKPWCVTRISDAQVAVSLPISCQICIVKVVPRLALLSSFFAQKRYSGLASLSSETLVASGAEDGHPCVDIINLGGEVLQSFSHDVAKGTQLFSYPGYLSVLPGNREFIVSDRRKAAVVCMDVSGRTKFIFQPAGSMRLQEPAGVASDGHGRVYVAENRGVVRLTAQGQLDRTLLRLKDGVEDPRGIEIGSDGLLYITNAQDTIVVYRTPM</sequence>
<dbReference type="Proteomes" id="UP000245119">
    <property type="component" value="Linkage Group LG5"/>
</dbReference>
<dbReference type="PANTHER" id="PTHR25462:SF299">
    <property type="entry name" value="E3 UBIQUITIN-PROTEIN LIGASE TRIM56"/>
    <property type="match status" value="1"/>
</dbReference>
<dbReference type="OrthoDB" id="9992988at2759"/>
<name>A0A2T7P862_POMCA</name>
<keyword evidence="1" id="KW-0479">Metal-binding</keyword>
<keyword evidence="1" id="KW-0862">Zinc</keyword>
<protein>
    <recommendedName>
        <fullName evidence="4">B box-type domain-containing protein</fullName>
    </recommendedName>
</protein>
<dbReference type="AlphaFoldDB" id="A0A2T7P862"/>
<feature type="region of interest" description="Disordered" evidence="3">
    <location>
        <begin position="282"/>
        <end position="306"/>
    </location>
</feature>
<dbReference type="GO" id="GO:0045087">
    <property type="term" value="P:innate immune response"/>
    <property type="evidence" value="ECO:0007669"/>
    <property type="project" value="TreeGrafter"/>
</dbReference>
<evidence type="ECO:0000256" key="3">
    <source>
        <dbReference type="SAM" id="MobiDB-lite"/>
    </source>
</evidence>
<keyword evidence="2" id="KW-0175">Coiled coil</keyword>
<evidence type="ECO:0000313" key="6">
    <source>
        <dbReference type="Proteomes" id="UP000245119"/>
    </source>
</evidence>
<dbReference type="GO" id="GO:0061630">
    <property type="term" value="F:ubiquitin protein ligase activity"/>
    <property type="evidence" value="ECO:0007669"/>
    <property type="project" value="TreeGrafter"/>
</dbReference>
<reference evidence="5 6" key="1">
    <citation type="submission" date="2018-04" db="EMBL/GenBank/DDBJ databases">
        <title>The genome of golden apple snail Pomacea canaliculata provides insight into stress tolerance and invasive adaptation.</title>
        <authorList>
            <person name="Liu C."/>
            <person name="Liu B."/>
            <person name="Ren Y."/>
            <person name="Zhang Y."/>
            <person name="Wang H."/>
            <person name="Li S."/>
            <person name="Jiang F."/>
            <person name="Yin L."/>
            <person name="Zhang G."/>
            <person name="Qian W."/>
            <person name="Fan W."/>
        </authorList>
    </citation>
    <scope>NUCLEOTIDE SEQUENCE [LARGE SCALE GENOMIC DNA]</scope>
    <source>
        <strain evidence="5">SZHN2017</strain>
        <tissue evidence="5">Muscle</tissue>
    </source>
</reference>
<evidence type="ECO:0000259" key="4">
    <source>
        <dbReference type="PROSITE" id="PS50119"/>
    </source>
</evidence>
<dbReference type="EMBL" id="PZQS01000005">
    <property type="protein sequence ID" value="PVD29610.1"/>
    <property type="molecule type" value="Genomic_DNA"/>
</dbReference>
<feature type="domain" description="B box-type" evidence="4">
    <location>
        <begin position="67"/>
        <end position="101"/>
    </location>
</feature>
<dbReference type="Gene3D" id="2.120.10.30">
    <property type="entry name" value="TolB, C-terminal domain"/>
    <property type="match status" value="1"/>
</dbReference>
<proteinExistence type="predicted"/>
<dbReference type="GO" id="GO:0008270">
    <property type="term" value="F:zinc ion binding"/>
    <property type="evidence" value="ECO:0007669"/>
    <property type="project" value="UniProtKB-KW"/>
</dbReference>
<evidence type="ECO:0000256" key="1">
    <source>
        <dbReference type="PROSITE-ProRule" id="PRU00024"/>
    </source>
</evidence>
<dbReference type="SUPFAM" id="SSF101898">
    <property type="entry name" value="NHL repeat"/>
    <property type="match status" value="1"/>
</dbReference>
<dbReference type="PANTHER" id="PTHR25462">
    <property type="entry name" value="BONUS, ISOFORM C-RELATED"/>
    <property type="match status" value="1"/>
</dbReference>
<dbReference type="SUPFAM" id="SSF57845">
    <property type="entry name" value="B-box zinc-binding domain"/>
    <property type="match status" value="1"/>
</dbReference>
<dbReference type="InterPro" id="IPR011042">
    <property type="entry name" value="6-blade_b-propeller_TolB-like"/>
</dbReference>
<gene>
    <name evidence="5" type="ORF">C0Q70_08865</name>
</gene>
<feature type="coiled-coil region" evidence="2">
    <location>
        <begin position="131"/>
        <end position="165"/>
    </location>
</feature>
<dbReference type="PROSITE" id="PS50119">
    <property type="entry name" value="ZF_BBOX"/>
    <property type="match status" value="1"/>
</dbReference>
<dbReference type="InterPro" id="IPR000315">
    <property type="entry name" value="Znf_B-box"/>
</dbReference>
<dbReference type="GO" id="GO:0005654">
    <property type="term" value="C:nucleoplasm"/>
    <property type="evidence" value="ECO:0007669"/>
    <property type="project" value="TreeGrafter"/>
</dbReference>
<evidence type="ECO:0000256" key="2">
    <source>
        <dbReference type="SAM" id="Coils"/>
    </source>
</evidence>
<dbReference type="CDD" id="cd19756">
    <property type="entry name" value="Bbox2"/>
    <property type="match status" value="1"/>
</dbReference>
<keyword evidence="6" id="KW-1185">Reference proteome</keyword>
<comment type="caution">
    <text evidence="5">The sequence shown here is derived from an EMBL/GenBank/DDBJ whole genome shotgun (WGS) entry which is preliminary data.</text>
</comment>
<organism evidence="5 6">
    <name type="scientific">Pomacea canaliculata</name>
    <name type="common">Golden apple snail</name>
    <dbReference type="NCBI Taxonomy" id="400727"/>
    <lineage>
        <taxon>Eukaryota</taxon>
        <taxon>Metazoa</taxon>
        <taxon>Spiralia</taxon>
        <taxon>Lophotrochozoa</taxon>
        <taxon>Mollusca</taxon>
        <taxon>Gastropoda</taxon>
        <taxon>Caenogastropoda</taxon>
        <taxon>Architaenioglossa</taxon>
        <taxon>Ampullarioidea</taxon>
        <taxon>Ampullariidae</taxon>
        <taxon>Pomacea</taxon>
    </lineage>
</organism>
<dbReference type="InterPro" id="IPR047153">
    <property type="entry name" value="TRIM45/56/19-like"/>
</dbReference>
<dbReference type="Gene3D" id="3.30.160.60">
    <property type="entry name" value="Classic Zinc Finger"/>
    <property type="match status" value="1"/>
</dbReference>
<evidence type="ECO:0000313" key="5">
    <source>
        <dbReference type="EMBL" id="PVD29610.1"/>
    </source>
</evidence>
<keyword evidence="1" id="KW-0863">Zinc-finger</keyword>
<dbReference type="GO" id="GO:0060340">
    <property type="term" value="P:positive regulation of type I interferon-mediated signaling pathway"/>
    <property type="evidence" value="ECO:0007669"/>
    <property type="project" value="TreeGrafter"/>
</dbReference>